<dbReference type="Gene3D" id="3.40.50.2000">
    <property type="entry name" value="Glycogen Phosphorylase B"/>
    <property type="match status" value="1"/>
</dbReference>
<feature type="domain" description="Glycosyl transferase family 1" evidence="2">
    <location>
        <begin position="192"/>
        <end position="332"/>
    </location>
</feature>
<dbReference type="Proteomes" id="UP000463871">
    <property type="component" value="Chromosome"/>
</dbReference>
<dbReference type="GO" id="GO:0009103">
    <property type="term" value="P:lipopolysaccharide biosynthetic process"/>
    <property type="evidence" value="ECO:0007669"/>
    <property type="project" value="TreeGrafter"/>
</dbReference>
<evidence type="ECO:0000256" key="1">
    <source>
        <dbReference type="ARBA" id="ARBA00022679"/>
    </source>
</evidence>
<keyword evidence="1" id="KW-0808">Transferase</keyword>
<evidence type="ECO:0000259" key="2">
    <source>
        <dbReference type="Pfam" id="PF00534"/>
    </source>
</evidence>
<dbReference type="GO" id="GO:0016757">
    <property type="term" value="F:glycosyltransferase activity"/>
    <property type="evidence" value="ECO:0007669"/>
    <property type="project" value="InterPro"/>
</dbReference>
<dbReference type="AlphaFoldDB" id="A0AAE6SHG4"/>
<organism evidence="3 4">
    <name type="scientific">Aeromonas media</name>
    <dbReference type="NCBI Taxonomy" id="651"/>
    <lineage>
        <taxon>Bacteria</taxon>
        <taxon>Pseudomonadati</taxon>
        <taxon>Pseudomonadota</taxon>
        <taxon>Gammaproteobacteria</taxon>
        <taxon>Aeromonadales</taxon>
        <taxon>Aeromonadaceae</taxon>
        <taxon>Aeromonas</taxon>
    </lineage>
</organism>
<dbReference type="CDD" id="cd03801">
    <property type="entry name" value="GT4_PimA-like"/>
    <property type="match status" value="1"/>
</dbReference>
<sequence length="368" mass="42259">MKVLFASRNDCFYKKGGDTNQILLTKKYLEKKDVNIVVCENYSDMLEHLDADILHVFNIQTPNDISPYVFLAKKHNIPVVLSPIYWDLWHAVIISKIKNIKMARFISHFKAVYRLFASIYNRGYLSKQYVKSRCEIINNIDFILPNSDEELVFLCKDLNLNYLDIKNKSTAVPNAIELEVSDIEYNGNLNVKNYVLSVGRIEPNKNQLSIIKAMMDTPEIPIVFVGRKGDDISYVDDVMSLSALRGNVYFFDEVPHENIQMFYKNAKVHVLASFRESPGLVTLEALGQGCNVVVSGYDFCPVKYYKFEENAYICNPYSISSIRKNILSAISDITPVSIGKDYFLYYNYETSAKITYDTYNALVNPLKM</sequence>
<dbReference type="RefSeq" id="WP_161506957.1">
    <property type="nucleotide sequence ID" value="NZ_CAWPID010000001.1"/>
</dbReference>
<reference evidence="3 4" key="1">
    <citation type="submission" date="2020-01" db="EMBL/GenBank/DDBJ databases">
        <title>Complete genome of Aeromonas media MC64.</title>
        <authorList>
            <person name="Cao G."/>
            <person name="Fu J."/>
            <person name="Zhong C."/>
        </authorList>
    </citation>
    <scope>NUCLEOTIDE SEQUENCE [LARGE SCALE GENOMIC DNA]</scope>
    <source>
        <strain evidence="3 4">MC64</strain>
    </source>
</reference>
<dbReference type="PANTHER" id="PTHR46401">
    <property type="entry name" value="GLYCOSYLTRANSFERASE WBBK-RELATED"/>
    <property type="match status" value="1"/>
</dbReference>
<evidence type="ECO:0000313" key="3">
    <source>
        <dbReference type="EMBL" id="QHQ50602.1"/>
    </source>
</evidence>
<protein>
    <submittedName>
        <fullName evidence="3">Glycosyltransferase</fullName>
    </submittedName>
</protein>
<dbReference type="InterPro" id="IPR001296">
    <property type="entry name" value="Glyco_trans_1"/>
</dbReference>
<evidence type="ECO:0000313" key="4">
    <source>
        <dbReference type="Proteomes" id="UP000463871"/>
    </source>
</evidence>
<proteinExistence type="predicted"/>
<gene>
    <name evidence="3" type="ORF">GWI30_06445</name>
</gene>
<name>A0AAE6SHG4_AERME</name>
<accession>A0AAE6SHG4</accession>
<dbReference type="SUPFAM" id="SSF53756">
    <property type="entry name" value="UDP-Glycosyltransferase/glycogen phosphorylase"/>
    <property type="match status" value="1"/>
</dbReference>
<dbReference type="PANTHER" id="PTHR46401:SF2">
    <property type="entry name" value="GLYCOSYLTRANSFERASE WBBK-RELATED"/>
    <property type="match status" value="1"/>
</dbReference>
<dbReference type="EMBL" id="CP047962">
    <property type="protein sequence ID" value="QHQ50602.1"/>
    <property type="molecule type" value="Genomic_DNA"/>
</dbReference>
<dbReference type="Pfam" id="PF00534">
    <property type="entry name" value="Glycos_transf_1"/>
    <property type="match status" value="1"/>
</dbReference>